<organism evidence="10 11">
    <name type="scientific">Blastopirellula marina</name>
    <dbReference type="NCBI Taxonomy" id="124"/>
    <lineage>
        <taxon>Bacteria</taxon>
        <taxon>Pseudomonadati</taxon>
        <taxon>Planctomycetota</taxon>
        <taxon>Planctomycetia</taxon>
        <taxon>Pirellulales</taxon>
        <taxon>Pirellulaceae</taxon>
        <taxon>Blastopirellula</taxon>
    </lineage>
</organism>
<keyword evidence="5" id="KW-0448">Lipopolysaccharide biosynthesis</keyword>
<gene>
    <name evidence="10" type="ORF">C5Y93_09125</name>
</gene>
<keyword evidence="4 8" id="KW-0812">Transmembrane</keyword>
<dbReference type="PANTHER" id="PTHR48090">
    <property type="entry name" value="UNDECAPRENYL-PHOSPHATE 4-DEOXY-4-FORMAMIDO-L-ARABINOSE TRANSFERASE-RELATED"/>
    <property type="match status" value="1"/>
</dbReference>
<dbReference type="CDD" id="cd04187">
    <property type="entry name" value="DPM1_like_bac"/>
    <property type="match status" value="1"/>
</dbReference>
<evidence type="ECO:0000256" key="6">
    <source>
        <dbReference type="ARBA" id="ARBA00022989"/>
    </source>
</evidence>
<dbReference type="Pfam" id="PF00535">
    <property type="entry name" value="Glycos_transf_2"/>
    <property type="match status" value="1"/>
</dbReference>
<evidence type="ECO:0000259" key="9">
    <source>
        <dbReference type="Pfam" id="PF00535"/>
    </source>
</evidence>
<dbReference type="GO" id="GO:0005886">
    <property type="term" value="C:plasma membrane"/>
    <property type="evidence" value="ECO:0007669"/>
    <property type="project" value="TreeGrafter"/>
</dbReference>
<dbReference type="EMBL" id="PUHZ01000009">
    <property type="protein sequence ID" value="PQO46637.1"/>
    <property type="molecule type" value="Genomic_DNA"/>
</dbReference>
<dbReference type="RefSeq" id="WP_105335115.1">
    <property type="nucleotide sequence ID" value="NZ_PUHZ01000009.1"/>
</dbReference>
<dbReference type="SUPFAM" id="SSF53448">
    <property type="entry name" value="Nucleotide-diphospho-sugar transferases"/>
    <property type="match status" value="1"/>
</dbReference>
<evidence type="ECO:0000256" key="5">
    <source>
        <dbReference type="ARBA" id="ARBA00022985"/>
    </source>
</evidence>
<accession>A0A2S8GQD7</accession>
<keyword evidence="3 10" id="KW-0808">Transferase</keyword>
<feature type="transmembrane region" description="Helical" evidence="8">
    <location>
        <begin position="233"/>
        <end position="255"/>
    </location>
</feature>
<dbReference type="OrthoDB" id="9807778at2"/>
<name>A0A2S8GQD7_9BACT</name>
<keyword evidence="6 8" id="KW-1133">Transmembrane helix</keyword>
<dbReference type="AlphaFoldDB" id="A0A2S8GQD7"/>
<evidence type="ECO:0000313" key="11">
    <source>
        <dbReference type="Proteomes" id="UP000237819"/>
    </source>
</evidence>
<evidence type="ECO:0000256" key="2">
    <source>
        <dbReference type="ARBA" id="ARBA00022676"/>
    </source>
</evidence>
<evidence type="ECO:0000313" key="10">
    <source>
        <dbReference type="EMBL" id="PQO46637.1"/>
    </source>
</evidence>
<dbReference type="InterPro" id="IPR050256">
    <property type="entry name" value="Glycosyltransferase_2"/>
</dbReference>
<keyword evidence="2" id="KW-0328">Glycosyltransferase</keyword>
<dbReference type="GO" id="GO:0099621">
    <property type="term" value="F:undecaprenyl-phosphate 4-deoxy-4-formamido-L-arabinose transferase activity"/>
    <property type="evidence" value="ECO:0007669"/>
    <property type="project" value="TreeGrafter"/>
</dbReference>
<comment type="caution">
    <text evidence="10">The sequence shown here is derived from an EMBL/GenBank/DDBJ whole genome shotgun (WGS) entry which is preliminary data.</text>
</comment>
<dbReference type="Proteomes" id="UP000237819">
    <property type="component" value="Unassembled WGS sequence"/>
</dbReference>
<evidence type="ECO:0000256" key="7">
    <source>
        <dbReference type="ARBA" id="ARBA00023136"/>
    </source>
</evidence>
<evidence type="ECO:0000256" key="8">
    <source>
        <dbReference type="SAM" id="Phobius"/>
    </source>
</evidence>
<protein>
    <submittedName>
        <fullName evidence="10">Glycosyltransferase</fullName>
    </submittedName>
</protein>
<dbReference type="GO" id="GO:0009103">
    <property type="term" value="P:lipopolysaccharide biosynthetic process"/>
    <property type="evidence" value="ECO:0007669"/>
    <property type="project" value="UniProtKB-KW"/>
</dbReference>
<dbReference type="InterPro" id="IPR029044">
    <property type="entry name" value="Nucleotide-diphossugar_trans"/>
</dbReference>
<feature type="transmembrane region" description="Helical" evidence="8">
    <location>
        <begin position="267"/>
        <end position="288"/>
    </location>
</feature>
<evidence type="ECO:0000256" key="3">
    <source>
        <dbReference type="ARBA" id="ARBA00022679"/>
    </source>
</evidence>
<keyword evidence="7 8" id="KW-0472">Membrane</keyword>
<dbReference type="InterPro" id="IPR001173">
    <property type="entry name" value="Glyco_trans_2-like"/>
</dbReference>
<reference evidence="10 11" key="1">
    <citation type="submission" date="2018-02" db="EMBL/GenBank/DDBJ databases">
        <title>Comparative genomes isolates from brazilian mangrove.</title>
        <authorList>
            <person name="Araujo J.E."/>
            <person name="Taketani R.G."/>
            <person name="Silva M.C.P."/>
            <person name="Loureco M.V."/>
            <person name="Andreote F.D."/>
        </authorList>
    </citation>
    <scope>NUCLEOTIDE SEQUENCE [LARGE SCALE GENOMIC DNA]</scope>
    <source>
        <strain evidence="10 11">Nap-Phe MGV</strain>
    </source>
</reference>
<evidence type="ECO:0000256" key="1">
    <source>
        <dbReference type="ARBA" id="ARBA00022475"/>
    </source>
</evidence>
<dbReference type="Gene3D" id="3.90.550.10">
    <property type="entry name" value="Spore Coat Polysaccharide Biosynthesis Protein SpsA, Chain A"/>
    <property type="match status" value="1"/>
</dbReference>
<dbReference type="PANTHER" id="PTHR48090:SF3">
    <property type="entry name" value="UNDECAPRENYL-PHOSPHATE 4-DEOXY-4-FORMAMIDO-L-ARABINOSE TRANSFERASE"/>
    <property type="match status" value="1"/>
</dbReference>
<keyword evidence="1" id="KW-1003">Cell membrane</keyword>
<evidence type="ECO:0000256" key="4">
    <source>
        <dbReference type="ARBA" id="ARBA00022692"/>
    </source>
</evidence>
<feature type="domain" description="Glycosyltransferase 2-like" evidence="9">
    <location>
        <begin position="4"/>
        <end position="164"/>
    </location>
</feature>
<sequence length="330" mass="36617">MSVSVVVPIYNEIETIPLLYSSLHQVLAGMGREYEILFVDDGSSDGSSLKLKEIAATDPRAKVIEFRRNYGQTAAMHAGIQHASMDVVITLDGDMQNDPEDIPMMLAKIDDGFDLVHGWRKNRQDAWINRKLPSKIANWIISKVTNFPIHDLGCTLKAIRREIAVELELYGEMHRFIPILAHQRGAKCVEVVTRHHARRFGQTKYGIGRTTRVVLDLLTVAYMQQFFTSPMKLFGRMGFACLGIAGLSVLTTIGMKLAGGVDMTGNPLLLLAVLSTILGSQMFGMGLLGEVNARIYYASNGNDSYAVRSLTNFDEESAQSIRLREHARAA</sequence>
<proteinExistence type="predicted"/>